<sequence length="769" mass="87717">MILKSSILRHFYTTIITILIFTAFSGCNPTRYLNKNQSIISKVKIEGVDKDLTEDVTSFLPKANSKLLGLNIPLGMYNTFNVKNGHYKEKPKKIGQAPQIFDSLKANLSALKVSKFLFNKGFFNNIVTFTVDSVKKQTIAIKYVVNQGLPYTVKDYSISIADSNIYRLYLKNYKQPLDSGERYDIDKLEKEQQAIYTLMRNNGYREFQKNYVKFTADTNQQTHQLDLKLTIKNPPDKDKHLLYSINDVFISISPDNRSRIKSNDTSKIKDHVFFIDKENKYKAKRFSNILFLNYGNYYRNNDYLLTYNRLGDLGLFKFINFTFTKNQSDSSKLDVGIDLIPSKQRSLSLEGEATLSGSNIGFNAGTTYTSKNIFGGGEALELKLKGGFETQPKQTPSGIEQPHIRSRNLQSSASIIFPRILSPFQFNVGRYGLPRTRLTLGYSDINQIDRAVTNINTLLSYDWRETVAKSHILTPVNVGLVNGRIDSAAAIGLSLAALSRYQNSFTLGSQYTYTYNDYKLRFGGTFNYLRISFDLAGNTLYILSKLSNSKKDSSGQYNIFGRPYNQYLRPEIEIRRYQQVSNKQLVFRFATGIGYAYANGKSMPYDKLYGVGGANSNRGWGSRFIGPGGFPINEVSAVQNITELQIGELKIEANTEYRFNISNNFFTYKLNGATFIDASNVWNIKDIGLLDAQFKFNKFYKEFAIATGAGLRLDMGFLIIRTDLGLKLHDPQFFKENRWVISKWGNSDFKEKYPNYKFLNFNFGIGYPF</sequence>
<dbReference type="AlphaFoldDB" id="A0A521D6F4"/>
<dbReference type="InterPro" id="IPR039910">
    <property type="entry name" value="D15-like"/>
</dbReference>
<evidence type="ECO:0000259" key="7">
    <source>
        <dbReference type="Pfam" id="PF01103"/>
    </source>
</evidence>
<accession>A0A521D6F4</accession>
<evidence type="ECO:0000313" key="9">
    <source>
        <dbReference type="Proteomes" id="UP000315971"/>
    </source>
</evidence>
<dbReference type="EMBL" id="FXSZ01000006">
    <property type="protein sequence ID" value="SMO67278.1"/>
    <property type="molecule type" value="Genomic_DNA"/>
</dbReference>
<dbReference type="Gene3D" id="2.40.160.50">
    <property type="entry name" value="membrane protein fhac: a member of the omp85/tpsb transporter family"/>
    <property type="match status" value="1"/>
</dbReference>
<feature type="domain" description="Bacterial surface antigen (D15)" evidence="7">
    <location>
        <begin position="502"/>
        <end position="769"/>
    </location>
</feature>
<dbReference type="PANTHER" id="PTHR12815">
    <property type="entry name" value="SORTING AND ASSEMBLY MACHINERY SAMM50 PROTEIN FAMILY MEMBER"/>
    <property type="match status" value="1"/>
</dbReference>
<dbReference type="Proteomes" id="UP000315971">
    <property type="component" value="Unassembled WGS sequence"/>
</dbReference>
<comment type="subcellular location">
    <subcellularLocation>
        <location evidence="1">Membrane</location>
    </subcellularLocation>
</comment>
<evidence type="ECO:0000256" key="3">
    <source>
        <dbReference type="ARBA" id="ARBA00022729"/>
    </source>
</evidence>
<evidence type="ECO:0000256" key="1">
    <source>
        <dbReference type="ARBA" id="ARBA00004370"/>
    </source>
</evidence>
<keyword evidence="9" id="KW-1185">Reference proteome</keyword>
<evidence type="ECO:0000256" key="5">
    <source>
        <dbReference type="ARBA" id="ARBA00023237"/>
    </source>
</evidence>
<evidence type="ECO:0000256" key="4">
    <source>
        <dbReference type="ARBA" id="ARBA00023136"/>
    </source>
</evidence>
<keyword evidence="6" id="KW-1133">Transmembrane helix</keyword>
<keyword evidence="3" id="KW-0732">Signal</keyword>
<dbReference type="InterPro" id="IPR000184">
    <property type="entry name" value="Bac_surfAg_D15"/>
</dbReference>
<proteinExistence type="predicted"/>
<feature type="transmembrane region" description="Helical" evidence="6">
    <location>
        <begin position="7"/>
        <end position="26"/>
    </location>
</feature>
<evidence type="ECO:0000313" key="8">
    <source>
        <dbReference type="EMBL" id="SMO67278.1"/>
    </source>
</evidence>
<evidence type="ECO:0000256" key="2">
    <source>
        <dbReference type="ARBA" id="ARBA00022692"/>
    </source>
</evidence>
<dbReference type="Pfam" id="PF01103">
    <property type="entry name" value="Omp85"/>
    <property type="match status" value="1"/>
</dbReference>
<keyword evidence="4 6" id="KW-0472">Membrane</keyword>
<gene>
    <name evidence="8" type="ORF">SAMN06265350_1066</name>
</gene>
<protein>
    <submittedName>
        <fullName evidence="8">Outer membrane protein assembly factor BamA</fullName>
    </submittedName>
</protein>
<evidence type="ECO:0000256" key="6">
    <source>
        <dbReference type="SAM" id="Phobius"/>
    </source>
</evidence>
<dbReference type="PROSITE" id="PS51257">
    <property type="entry name" value="PROKAR_LIPOPROTEIN"/>
    <property type="match status" value="1"/>
</dbReference>
<keyword evidence="5" id="KW-0998">Cell outer membrane</keyword>
<organism evidence="8 9">
    <name type="scientific">Solitalea koreensis</name>
    <dbReference type="NCBI Taxonomy" id="543615"/>
    <lineage>
        <taxon>Bacteria</taxon>
        <taxon>Pseudomonadati</taxon>
        <taxon>Bacteroidota</taxon>
        <taxon>Sphingobacteriia</taxon>
        <taxon>Sphingobacteriales</taxon>
        <taxon>Sphingobacteriaceae</taxon>
        <taxon>Solitalea</taxon>
    </lineage>
</organism>
<dbReference type="PANTHER" id="PTHR12815:SF47">
    <property type="entry name" value="TRANSLOCATION AND ASSEMBLY MODULE SUBUNIT TAMA"/>
    <property type="match status" value="1"/>
</dbReference>
<name>A0A521D6F4_9SPHI</name>
<dbReference type="GO" id="GO:0019867">
    <property type="term" value="C:outer membrane"/>
    <property type="evidence" value="ECO:0007669"/>
    <property type="project" value="InterPro"/>
</dbReference>
<keyword evidence="2 6" id="KW-0812">Transmembrane</keyword>
<reference evidence="8 9" key="1">
    <citation type="submission" date="2017-05" db="EMBL/GenBank/DDBJ databases">
        <authorList>
            <person name="Varghese N."/>
            <person name="Submissions S."/>
        </authorList>
    </citation>
    <scope>NUCLEOTIDE SEQUENCE [LARGE SCALE GENOMIC DNA]</scope>
    <source>
        <strain evidence="8 9">DSM 21342</strain>
    </source>
</reference>